<dbReference type="EMBL" id="MJFZ01000719">
    <property type="protein sequence ID" value="RAW25720.1"/>
    <property type="molecule type" value="Genomic_DNA"/>
</dbReference>
<keyword evidence="8" id="KW-1185">Reference proteome</keyword>
<feature type="compositionally biased region" description="Basic and acidic residues" evidence="1">
    <location>
        <begin position="113"/>
        <end position="124"/>
    </location>
</feature>
<dbReference type="Proteomes" id="UP000735874">
    <property type="component" value="Unassembled WGS sequence"/>
</dbReference>
<organism evidence="7 8">
    <name type="scientific">Phytophthora cactorum</name>
    <dbReference type="NCBI Taxonomy" id="29920"/>
    <lineage>
        <taxon>Eukaryota</taxon>
        <taxon>Sar</taxon>
        <taxon>Stramenopiles</taxon>
        <taxon>Oomycota</taxon>
        <taxon>Peronosporomycetes</taxon>
        <taxon>Peronosporales</taxon>
        <taxon>Peronosporaceae</taxon>
        <taxon>Phytophthora</taxon>
    </lineage>
</organism>
<dbReference type="Proteomes" id="UP000760860">
    <property type="component" value="Unassembled WGS sequence"/>
</dbReference>
<evidence type="ECO:0000256" key="1">
    <source>
        <dbReference type="SAM" id="MobiDB-lite"/>
    </source>
</evidence>
<dbReference type="Proteomes" id="UP000736787">
    <property type="component" value="Unassembled WGS sequence"/>
</dbReference>
<name>A0A329RN11_9STRA</name>
<dbReference type="EMBL" id="RCML01001203">
    <property type="protein sequence ID" value="KAG2964530.1"/>
    <property type="molecule type" value="Genomic_DNA"/>
</dbReference>
<dbReference type="AlphaFoldDB" id="A0A329RN11"/>
<feature type="compositionally biased region" description="Basic and acidic residues" evidence="1">
    <location>
        <begin position="24"/>
        <end position="36"/>
    </location>
</feature>
<evidence type="ECO:0000313" key="6">
    <source>
        <dbReference type="EMBL" id="KAG3209104.1"/>
    </source>
</evidence>
<feature type="region of interest" description="Disordered" evidence="1">
    <location>
        <begin position="113"/>
        <end position="140"/>
    </location>
</feature>
<dbReference type="VEuPathDB" id="FungiDB:PC110_g17866"/>
<evidence type="ECO:0000313" key="8">
    <source>
        <dbReference type="Proteomes" id="UP000251314"/>
    </source>
</evidence>
<evidence type="ECO:0000313" key="3">
    <source>
        <dbReference type="EMBL" id="KAG2888245.1"/>
    </source>
</evidence>
<dbReference type="EMBL" id="RCMK01001348">
    <property type="protein sequence ID" value="KAG2896284.1"/>
    <property type="molecule type" value="Genomic_DNA"/>
</dbReference>
<dbReference type="OrthoDB" id="10462295at2759"/>
<protein>
    <submittedName>
        <fullName evidence="7">Uncharacterized protein</fullName>
    </submittedName>
</protein>
<dbReference type="Proteomes" id="UP000774804">
    <property type="component" value="Unassembled WGS sequence"/>
</dbReference>
<evidence type="ECO:0000313" key="2">
    <source>
        <dbReference type="EMBL" id="KAG2834283.1"/>
    </source>
</evidence>
<evidence type="ECO:0000313" key="4">
    <source>
        <dbReference type="EMBL" id="KAG2896284.1"/>
    </source>
</evidence>
<dbReference type="EMBL" id="RCMV01001330">
    <property type="protein sequence ID" value="KAG3209104.1"/>
    <property type="molecule type" value="Genomic_DNA"/>
</dbReference>
<reference evidence="2" key="2">
    <citation type="submission" date="2018-10" db="EMBL/GenBank/DDBJ databases">
        <title>Effector identification in a new, highly contiguous assembly of the strawberry crown rot pathogen Phytophthora cactorum.</title>
        <authorList>
            <person name="Armitage A.D."/>
            <person name="Nellist C.F."/>
            <person name="Bates H."/>
            <person name="Vickerstaff R.J."/>
            <person name="Harrison R.J."/>
        </authorList>
    </citation>
    <scope>NUCLEOTIDE SEQUENCE</scope>
    <source>
        <strain evidence="2">15-7</strain>
        <strain evidence="3">4032</strain>
        <strain evidence="4">4040</strain>
        <strain evidence="5">P415</strain>
        <strain evidence="6">P421</strain>
    </source>
</reference>
<dbReference type="Proteomes" id="UP000251314">
    <property type="component" value="Unassembled WGS sequence"/>
</dbReference>
<evidence type="ECO:0000313" key="7">
    <source>
        <dbReference type="EMBL" id="RAW25720.1"/>
    </source>
</evidence>
<proteinExistence type="predicted"/>
<gene>
    <name evidence="7" type="ORF">PC110_g17866</name>
    <name evidence="2" type="ORF">PC113_g20420</name>
    <name evidence="3" type="ORF">PC115_g20122</name>
    <name evidence="4" type="ORF">PC117_g23048</name>
    <name evidence="5" type="ORF">PC118_g20271</name>
    <name evidence="6" type="ORF">PC129_g19873</name>
</gene>
<feature type="compositionally biased region" description="Basic and acidic residues" evidence="1">
    <location>
        <begin position="1"/>
        <end position="17"/>
    </location>
</feature>
<accession>A0A329RN11</accession>
<comment type="caution">
    <text evidence="7">The sequence shown here is derived from an EMBL/GenBank/DDBJ whole genome shotgun (WGS) entry which is preliminary data.</text>
</comment>
<reference evidence="7 8" key="1">
    <citation type="submission" date="2018-01" db="EMBL/GenBank/DDBJ databases">
        <title>Draft genome of the strawberry crown rot pathogen Phytophthora cactorum.</title>
        <authorList>
            <person name="Armitage A.D."/>
            <person name="Lysoe E."/>
            <person name="Nellist C.F."/>
            <person name="Harrison R.J."/>
            <person name="Brurberg M.B."/>
        </authorList>
    </citation>
    <scope>NUCLEOTIDE SEQUENCE [LARGE SCALE GENOMIC DNA]</scope>
    <source>
        <strain evidence="7 8">10300</strain>
    </source>
</reference>
<dbReference type="EMBL" id="RCMG01001173">
    <property type="protein sequence ID" value="KAG2834283.1"/>
    <property type="molecule type" value="Genomic_DNA"/>
</dbReference>
<dbReference type="Proteomes" id="UP000697107">
    <property type="component" value="Unassembled WGS sequence"/>
</dbReference>
<evidence type="ECO:0000313" key="5">
    <source>
        <dbReference type="EMBL" id="KAG2964530.1"/>
    </source>
</evidence>
<sequence length="140" mass="16563">MSDTQRERFRQRDAEQKRYRRAQHREEESRAQREQDRLQIEVPYLRPVTLSGNRSGSAILRLAQSNDRNRRKKNVKLSVRLTQSNTGFDDRSLPKKRGRSYWRRICIGMRSDVRNERETSDKKSSRGYGLGANVHVTDTL</sequence>
<dbReference type="EMBL" id="RCMI01001230">
    <property type="protein sequence ID" value="KAG2888245.1"/>
    <property type="molecule type" value="Genomic_DNA"/>
</dbReference>
<feature type="region of interest" description="Disordered" evidence="1">
    <location>
        <begin position="1"/>
        <end position="36"/>
    </location>
</feature>